<dbReference type="Proteomes" id="UP000609651">
    <property type="component" value="Unassembled WGS sequence"/>
</dbReference>
<protein>
    <submittedName>
        <fullName evidence="2">Uncharacterized protein</fullName>
    </submittedName>
</protein>
<evidence type="ECO:0000256" key="1">
    <source>
        <dbReference type="SAM" id="MobiDB-lite"/>
    </source>
</evidence>
<accession>A0ABX1V9X2</accession>
<feature type="compositionally biased region" description="Polar residues" evidence="1">
    <location>
        <begin position="246"/>
        <end position="257"/>
    </location>
</feature>
<organism evidence="2 3">
    <name type="scientific">Alienimonas chondri</name>
    <dbReference type="NCBI Taxonomy" id="2681879"/>
    <lineage>
        <taxon>Bacteria</taxon>
        <taxon>Pseudomonadati</taxon>
        <taxon>Planctomycetota</taxon>
        <taxon>Planctomycetia</taxon>
        <taxon>Planctomycetales</taxon>
        <taxon>Planctomycetaceae</taxon>
        <taxon>Alienimonas</taxon>
    </lineage>
</organism>
<feature type="compositionally biased region" description="Basic and acidic residues" evidence="1">
    <location>
        <begin position="10"/>
        <end position="24"/>
    </location>
</feature>
<reference evidence="2 3" key="1">
    <citation type="journal article" date="2020" name="Syst. Appl. Microbiol.">
        <title>Alienimonas chondri sp. nov., a novel planctomycete isolated from the biofilm of the red alga Chondrus crispus.</title>
        <authorList>
            <person name="Vitorino I."/>
            <person name="Albuquerque L."/>
            <person name="Wiegand S."/>
            <person name="Kallscheuer N."/>
            <person name="da Costa M.S."/>
            <person name="Lobo-da-Cunha A."/>
            <person name="Jogler C."/>
            <person name="Lage O.M."/>
        </authorList>
    </citation>
    <scope>NUCLEOTIDE SEQUENCE [LARGE SCALE GENOMIC DNA]</scope>
    <source>
        <strain evidence="2 3">LzC2</strain>
    </source>
</reference>
<gene>
    <name evidence="2" type="ORF">LzC2_08550</name>
</gene>
<dbReference type="RefSeq" id="WP_171184127.1">
    <property type="nucleotide sequence ID" value="NZ_WTPX01000017.1"/>
</dbReference>
<feature type="region of interest" description="Disordered" evidence="1">
    <location>
        <begin position="190"/>
        <end position="257"/>
    </location>
</feature>
<evidence type="ECO:0000313" key="3">
    <source>
        <dbReference type="Proteomes" id="UP000609651"/>
    </source>
</evidence>
<proteinExistence type="predicted"/>
<comment type="caution">
    <text evidence="2">The sequence shown here is derived from an EMBL/GenBank/DDBJ whole genome shotgun (WGS) entry which is preliminary data.</text>
</comment>
<dbReference type="EMBL" id="WTPX01000017">
    <property type="protein sequence ID" value="NNJ24795.1"/>
    <property type="molecule type" value="Genomic_DNA"/>
</dbReference>
<keyword evidence="3" id="KW-1185">Reference proteome</keyword>
<name>A0ABX1V9X2_9PLAN</name>
<feature type="region of interest" description="Disordered" evidence="1">
    <location>
        <begin position="1"/>
        <end position="74"/>
    </location>
</feature>
<feature type="compositionally biased region" description="Gly residues" evidence="1">
    <location>
        <begin position="213"/>
        <end position="227"/>
    </location>
</feature>
<evidence type="ECO:0000313" key="2">
    <source>
        <dbReference type="EMBL" id="NNJ24795.1"/>
    </source>
</evidence>
<feature type="compositionally biased region" description="Low complexity" evidence="1">
    <location>
        <begin position="190"/>
        <end position="212"/>
    </location>
</feature>
<sequence length="257" mass="26232">MPATQPPPTDKAKDQLAAGRDELSQKTAQAKSAATDAAQQAGSEASAAVDQAGAALSDAAKQAKDRAGDLVGSAKQEAYAKAAEAQSFMRQRVAEATETGKKKAAGEVNTYGSAISKAAEELEKNDDPAAPVVRAAADKVQSFGSYLDSRNTGDLIDQAENFARRHPEVVLGGMFVLGLGLARFFKSTRGSESSSHSYASNSSTGSGYAPPQYGGGYSGSTSGGYGGAPARLSNPAPNRGAVTVLEETSTVVPANPK</sequence>
<feature type="compositionally biased region" description="Low complexity" evidence="1">
    <location>
        <begin position="25"/>
        <end position="48"/>
    </location>
</feature>